<comment type="subcellular location">
    <subcellularLocation>
        <location evidence="2">Cell membrane</location>
        <topology evidence="2">Multi-pass membrane protein</topology>
    </subcellularLocation>
    <subcellularLocation>
        <location evidence="1 22">Membrane</location>
        <topology evidence="1 22">Single-pass type I membrane protein</topology>
    </subcellularLocation>
</comment>
<feature type="domain" description="EGF-like" evidence="25">
    <location>
        <begin position="620"/>
        <end position="656"/>
    </location>
</feature>
<feature type="domain" description="EGF-like" evidence="25">
    <location>
        <begin position="696"/>
        <end position="732"/>
    </location>
</feature>
<evidence type="ECO:0000256" key="11">
    <source>
        <dbReference type="ARBA" id="ARBA00022837"/>
    </source>
</evidence>
<keyword evidence="18" id="KW-0325">Glycoprotein</keyword>
<evidence type="ECO:0000256" key="6">
    <source>
        <dbReference type="ARBA" id="ARBA00022536"/>
    </source>
</evidence>
<comment type="caution">
    <text evidence="28">The sequence shown here is derived from an EMBL/GenBank/DDBJ whole genome shotgun (WGS) entry which is preliminary data.</text>
</comment>
<evidence type="ECO:0000256" key="18">
    <source>
        <dbReference type="ARBA" id="ARBA00023180"/>
    </source>
</evidence>
<dbReference type="FunFam" id="1.20.1070.10:FF:000065">
    <property type="entry name" value="G-protein coupled receptor 4"/>
    <property type="match status" value="1"/>
</dbReference>
<evidence type="ECO:0000256" key="1">
    <source>
        <dbReference type="ARBA" id="ARBA00004479"/>
    </source>
</evidence>
<reference evidence="28" key="1">
    <citation type="submission" date="2019-10" db="EMBL/GenBank/DDBJ databases">
        <title>The sequence and de novo assembly of the wild yak genome.</title>
        <authorList>
            <person name="Liu Y."/>
        </authorList>
    </citation>
    <scope>NUCLEOTIDE SEQUENCE [LARGE SCALE GENOMIC DNA]</scope>
    <source>
        <strain evidence="28">WY2019</strain>
    </source>
</reference>
<feature type="domain" description="EGF-like" evidence="25">
    <location>
        <begin position="331"/>
        <end position="366"/>
    </location>
</feature>
<feature type="transmembrane region" description="Helical" evidence="24">
    <location>
        <begin position="1424"/>
        <end position="1452"/>
    </location>
</feature>
<dbReference type="InterPro" id="IPR000742">
    <property type="entry name" value="EGF"/>
</dbReference>
<feature type="disulfide bond" evidence="21">
    <location>
        <begin position="101"/>
        <end position="110"/>
    </location>
</feature>
<evidence type="ECO:0000313" key="28">
    <source>
        <dbReference type="EMBL" id="MXQ87422.1"/>
    </source>
</evidence>
<dbReference type="FunFam" id="2.10.25.10:FF:000824">
    <property type="entry name" value="Delta-like protein"/>
    <property type="match status" value="1"/>
</dbReference>
<dbReference type="PROSITE" id="PS50262">
    <property type="entry name" value="G_PROTEIN_RECEP_F1_2"/>
    <property type="match status" value="1"/>
</dbReference>
<dbReference type="InterPro" id="IPR001881">
    <property type="entry name" value="EGF-like_Ca-bd_dom"/>
</dbReference>
<feature type="transmembrane region" description="Helical" evidence="24">
    <location>
        <begin position="1464"/>
        <end position="1482"/>
    </location>
</feature>
<dbReference type="InterPro" id="IPR011651">
    <property type="entry name" value="Notch_ligand_N"/>
</dbReference>
<dbReference type="InterPro" id="IPR026219">
    <property type="entry name" value="Jagged/Serrate"/>
</dbReference>
<feature type="transmembrane region" description="Helical" evidence="24">
    <location>
        <begin position="1544"/>
        <end position="1568"/>
    </location>
</feature>
<evidence type="ECO:0000256" key="5">
    <source>
        <dbReference type="ARBA" id="ARBA00022475"/>
    </source>
</evidence>
<keyword evidence="7" id="KW-0597">Phosphoprotein</keyword>
<dbReference type="FunFam" id="2.10.25.10:FF:000095">
    <property type="entry name" value="Notch, isoform B"/>
    <property type="match status" value="1"/>
</dbReference>
<evidence type="ECO:0000256" key="13">
    <source>
        <dbReference type="ARBA" id="ARBA00022989"/>
    </source>
</evidence>
<keyword evidence="6 20" id="KW-0245">EGF-like domain</keyword>
<dbReference type="InterPro" id="IPR049883">
    <property type="entry name" value="NOTCH1_EGF-like"/>
</dbReference>
<evidence type="ECO:0000256" key="17">
    <source>
        <dbReference type="ARBA" id="ARBA00023170"/>
    </source>
</evidence>
<keyword evidence="10 22" id="KW-0677">Repeat</keyword>
<feature type="region of interest" description="Disordered" evidence="23">
    <location>
        <begin position="1644"/>
        <end position="1685"/>
    </location>
</feature>
<feature type="disulfide bond" evidence="20">
    <location>
        <begin position="684"/>
        <end position="693"/>
    </location>
</feature>
<evidence type="ECO:0000256" key="16">
    <source>
        <dbReference type="ARBA" id="ARBA00023157"/>
    </source>
</evidence>
<evidence type="ECO:0000256" key="10">
    <source>
        <dbReference type="ARBA" id="ARBA00022737"/>
    </source>
</evidence>
<evidence type="ECO:0000256" key="14">
    <source>
        <dbReference type="ARBA" id="ARBA00023040"/>
    </source>
</evidence>
<dbReference type="FunFam" id="2.10.25.10:FF:000310">
    <property type="entry name" value="Delta-like protein"/>
    <property type="match status" value="1"/>
</dbReference>
<feature type="domain" description="DSL" evidence="27">
    <location>
        <begin position="66"/>
        <end position="110"/>
    </location>
</feature>
<evidence type="ECO:0000256" key="21">
    <source>
        <dbReference type="PROSITE-ProRule" id="PRU00377"/>
    </source>
</evidence>
<dbReference type="FunFam" id="2.10.25.10:FF:000061">
    <property type="entry name" value="Delta-like protein"/>
    <property type="match status" value="2"/>
</dbReference>
<feature type="domain" description="EGF-like" evidence="25">
    <location>
        <begin position="368"/>
        <end position="403"/>
    </location>
</feature>
<comment type="caution">
    <text evidence="20">Lacks conserved residue(s) required for the propagation of feature annotation.</text>
</comment>
<dbReference type="InterPro" id="IPR013032">
    <property type="entry name" value="EGF-like_CS"/>
</dbReference>
<dbReference type="PROSITE" id="PS00010">
    <property type="entry name" value="ASX_HYDROXYL"/>
    <property type="match status" value="10"/>
</dbReference>
<dbReference type="PROSITE" id="PS50026">
    <property type="entry name" value="EGF_3"/>
    <property type="match status" value="14"/>
</dbReference>
<dbReference type="SMART" id="SM00179">
    <property type="entry name" value="EGF_CA"/>
    <property type="match status" value="14"/>
</dbReference>
<dbReference type="FunFam" id="2.10.25.10:FF:000445">
    <property type="entry name" value="Delta-like protein"/>
    <property type="match status" value="1"/>
</dbReference>
<keyword evidence="29" id="KW-1185">Reference proteome</keyword>
<sequence length="1685" mass="182701">MRGLRERKQRSFTLIVEAWDWDNDTTPDEELLIDRVSHAGMINPEDRWKSLHFSGHVAHLELKIRVRCDENYYSPTCNKFCRPRNDFFGHYTCDQYGNKACMDGWMGKECKEAVCKQGCNLLHGGCSVPGECRCSYGWQGRFCDECVPYPGCVHGSCVEPWQCTCETNWGGLLCNKDLNYCGSHHPCANGGTCINAEPDQYRCACPDGYSGKNCERAEHACASNPCANGGSCHEVPSGFECHCPSGWSGPTCALDIDECASNPCAAGGTCVDQVDGFECVCPEQWVGATCQLDANECEGKPCLNAFSCKNLIGGYYCDCLPGWKGANCHINVDDCRGQCQHGGTCKDLVNGYQCVCPRGFGGRHCEHQLDECASSPCHGGLCEDLVDGFRCHCPQGFSGPLCEVDIDLCEPSPCQNGAQCYNLEGDYYCACPDDMGGKNCSEPRAPCPGGACRVVDGCGFEAGTRVAGMGPSGVCGPHGHCISQPGGNFSCVCDSGFTGTYCHENIDDCLGQPCRNGGTCIDEVDAFRCFCPSGWEGELCDTNPNDCLPDPCHSRGRCFDLVNDFYCMCDDGWKGKTCHSREFQCDAYTCSNGGTCYDSGDTFRCACPPGWKGSTCTVAKNSSCLPNPCVNGGTCVGSGDSFSCICRDGWEGRTCTHNTNDCNPLPCYNGGVCVDGVNWFRCECAPGFAGPDCRINIDECQSSPCAYGATCVDEINGYRCSCPPGRSGLRCQEVIVFGRSCWSQGVPFPHGSSWVEDCNSCRCLDGHRDCSKVWCGQKPCLLAGRPDALSAQCPPGQQCLEKALGQCLQPPCAAWGACSAEEPALPSTPCQPRSGHLDNNCARLTLRFNRDQVPQGTTVGTVCSGIRALPATRAAARDRLLVLLCDRPPSEASAVEVALSFSPARDVPDSTLIQSAAHAIVAAITQRGNSSLLLAVTEVKVETVVVGRSSTGLLVTVLCGVFSVLCLACVVVCVWWMRKRRKERERSRLPREEGPNNQWAPLNPIRNPIERPGGPGGPKDALFPCKNFTPPPRRVACTSIMSLWGSTLQPRQALGREEPQSSAVVWNQVLLQMVCISQLVLHNTLPSSSFATHFIIVFNVQCLSVLGMWTEPPRHLLRRKQPLVVILEFTPVLMWAASWAGDNITRTTGDWKSLRITAQGIQRRNVLASWDRGPPRGCRLCGEETGGCCCGNVCLDCREADGPTFLEGQALATLEGKPEVQRGKTRARFLALSLLRSVSVLHHLLLSRLVHLPDVTVIYGRSSSTPHPPQLLAFTPLPGGQRSLYTLGANVSTAPSPPCDRHCCPALSLEPADMPGNTTLETGPALGALSTGGSPHTCNVPFDESRVLLVTVYSGVCALGLPANGLTAWLTLLQARQGHVLAVYLFCLALCELLYISTLPLWVIYIQHGHHWPLSPWACKAAAYIFFCNLYLSILFLCCISCDRFLAVVYALETRGRRHQKTAILVSAAVFLLVGLVHSPVFKMEHNGTCFETLPMDRRVAGYYYARFTVGFAVPLFIIAVTNQRIFRTVQLSTSLSTAQKAKVRLLAIAVVAIFLVCFAPYHLVLLIKAVAFSYYRGAADLVCTLEIRLYTVSVVFLSLATVNSVADPIIYVLAAEATRQEVCRMHKGWKKWSTKTDNTKLTCSKDSDGARSPMSLTNSYAFPEPVHPPGPSPGSPEGLAEGSC</sequence>
<dbReference type="FunFam" id="2.10.25.140:FF:000001">
    <property type="entry name" value="Delta-like protein"/>
    <property type="match status" value="1"/>
</dbReference>
<dbReference type="GO" id="GO:0004930">
    <property type="term" value="F:G protein-coupled receptor activity"/>
    <property type="evidence" value="ECO:0007669"/>
    <property type="project" value="UniProtKB-KW"/>
</dbReference>
<feature type="domain" description="EGF-like" evidence="25">
    <location>
        <begin position="405"/>
        <end position="441"/>
    </location>
</feature>
<dbReference type="InterPro" id="IPR001774">
    <property type="entry name" value="DSL"/>
</dbReference>
<proteinExistence type="inferred from homology"/>
<evidence type="ECO:0000313" key="29">
    <source>
        <dbReference type="Proteomes" id="UP000322234"/>
    </source>
</evidence>
<dbReference type="InterPro" id="IPR000276">
    <property type="entry name" value="GPCR_Rhodpsn"/>
</dbReference>
<keyword evidence="16 20" id="KW-1015">Disulfide bond</keyword>
<feature type="disulfide bond" evidence="21">
    <location>
        <begin position="81"/>
        <end position="93"/>
    </location>
</feature>
<dbReference type="SUPFAM" id="SSF57196">
    <property type="entry name" value="EGF/Laminin"/>
    <property type="match status" value="6"/>
</dbReference>
<feature type="disulfide bond" evidence="20">
    <location>
        <begin position="319"/>
        <end position="328"/>
    </location>
</feature>
<feature type="disulfide bond" evidence="20">
    <location>
        <begin position="281"/>
        <end position="290"/>
    </location>
</feature>
<feature type="transmembrane region" description="Helical" evidence="24">
    <location>
        <begin position="1090"/>
        <end position="1110"/>
    </location>
</feature>
<gene>
    <name evidence="28" type="ORF">E5288_WYG000145</name>
</gene>
<feature type="domain" description="EGF-like" evidence="25">
    <location>
        <begin position="177"/>
        <end position="215"/>
    </location>
</feature>
<dbReference type="CDD" id="cd00054">
    <property type="entry name" value="EGF_CA"/>
    <property type="match status" value="14"/>
</dbReference>
<dbReference type="Pfam" id="PF12661">
    <property type="entry name" value="hEGF"/>
    <property type="match status" value="2"/>
</dbReference>
<dbReference type="FunFam" id="2.10.25.10:FF:000431">
    <property type="entry name" value="Delta-like protein"/>
    <property type="match status" value="1"/>
</dbReference>
<dbReference type="FunFam" id="2.10.25.10:FF:000148">
    <property type="entry name" value="Delta-like protein"/>
    <property type="match status" value="1"/>
</dbReference>
<keyword evidence="12" id="KW-0914">Notch signaling pathway</keyword>
<feature type="disulfide bond" evidence="20">
    <location>
        <begin position="722"/>
        <end position="731"/>
    </location>
</feature>
<evidence type="ECO:0000256" key="20">
    <source>
        <dbReference type="PROSITE-ProRule" id="PRU00076"/>
    </source>
</evidence>
<feature type="disulfide bond" evidence="20">
    <location>
        <begin position="393"/>
        <end position="402"/>
    </location>
</feature>
<keyword evidence="4 22" id="KW-0217">Developmental protein</keyword>
<feature type="domain" description="EGF-like" evidence="25">
    <location>
        <begin position="217"/>
        <end position="253"/>
    </location>
</feature>
<keyword evidence="5" id="KW-1003">Cell membrane</keyword>
<evidence type="ECO:0000256" key="2">
    <source>
        <dbReference type="ARBA" id="ARBA00004651"/>
    </source>
</evidence>
<feature type="disulfide bond" evidence="20">
    <location>
        <begin position="493"/>
        <end position="502"/>
    </location>
</feature>
<feature type="disulfide bond" evidence="20">
    <location>
        <begin position="372"/>
        <end position="382"/>
    </location>
</feature>
<feature type="domain" description="EGF-like" evidence="25">
    <location>
        <begin position="543"/>
        <end position="579"/>
    </location>
</feature>
<evidence type="ECO:0000259" key="27">
    <source>
        <dbReference type="PROSITE" id="PS51051"/>
    </source>
</evidence>
<feature type="compositionally biased region" description="Low complexity" evidence="23">
    <location>
        <begin position="1676"/>
        <end position="1685"/>
    </location>
</feature>
<dbReference type="PROSITE" id="PS00237">
    <property type="entry name" value="G_PROTEIN_RECEP_F1_1"/>
    <property type="match status" value="1"/>
</dbReference>
<dbReference type="Proteomes" id="UP000322234">
    <property type="component" value="Unassembled WGS sequence"/>
</dbReference>
<evidence type="ECO:0000256" key="7">
    <source>
        <dbReference type="ARBA" id="ARBA00022553"/>
    </source>
</evidence>
<comment type="function">
    <text evidence="22">Putative Notch ligand involved in the mediation of Notch signaling.</text>
</comment>
<dbReference type="FunFam" id="2.10.25.10:FF:000473">
    <property type="entry name" value="Delta-like protein"/>
    <property type="match status" value="1"/>
</dbReference>
<dbReference type="PANTHER" id="PTHR12916:SF12">
    <property type="entry name" value="DELTA-LIKE PROTEIN"/>
    <property type="match status" value="1"/>
</dbReference>
<feature type="domain" description="EGF-like" evidence="25">
    <location>
        <begin position="467"/>
        <end position="503"/>
    </location>
</feature>
<dbReference type="EMBL" id="VBQZ03000038">
    <property type="protein sequence ID" value="MXQ87422.1"/>
    <property type="molecule type" value="Genomic_DNA"/>
</dbReference>
<evidence type="ECO:0000256" key="12">
    <source>
        <dbReference type="ARBA" id="ARBA00022976"/>
    </source>
</evidence>
<dbReference type="FunFam" id="2.10.25.10:FF:000309">
    <property type="entry name" value="Uncharacterized protein, isoform A"/>
    <property type="match status" value="1"/>
</dbReference>
<dbReference type="SMART" id="SM00181">
    <property type="entry name" value="EGF"/>
    <property type="match status" value="16"/>
</dbReference>
<feature type="disulfide bond" evidence="20">
    <location>
        <begin position="431"/>
        <end position="440"/>
    </location>
</feature>
<dbReference type="SUPFAM" id="SSF57184">
    <property type="entry name" value="Growth factor receptor domain"/>
    <property type="match status" value="2"/>
</dbReference>
<feature type="transmembrane region" description="Helical" evidence="24">
    <location>
        <begin position="1382"/>
        <end position="1404"/>
    </location>
</feature>
<dbReference type="SMART" id="SM00215">
    <property type="entry name" value="VWC_out"/>
    <property type="match status" value="1"/>
</dbReference>
<evidence type="ECO:0000256" key="3">
    <source>
        <dbReference type="ARBA" id="ARBA00010663"/>
    </source>
</evidence>
<dbReference type="FunFam" id="2.10.25.10:FF:000018">
    <property type="entry name" value="Delta-like 1"/>
    <property type="match status" value="1"/>
</dbReference>
<dbReference type="PROSITE" id="PS01186">
    <property type="entry name" value="EGF_2"/>
    <property type="match status" value="11"/>
</dbReference>
<evidence type="ECO:0000256" key="19">
    <source>
        <dbReference type="ARBA" id="ARBA00023224"/>
    </source>
</evidence>
<feature type="transmembrane region" description="Helical" evidence="24">
    <location>
        <begin position="1588"/>
        <end position="1615"/>
    </location>
</feature>
<evidence type="ECO:0000256" key="4">
    <source>
        <dbReference type="ARBA" id="ARBA00022473"/>
    </source>
</evidence>
<accession>A0A6B0RDJ2</accession>
<dbReference type="Pfam" id="PF23575">
    <property type="entry name" value="JAG1"/>
    <property type="match status" value="1"/>
</dbReference>
<feature type="disulfide bond" evidence="20">
    <location>
        <begin position="531"/>
        <end position="540"/>
    </location>
</feature>
<dbReference type="Gene3D" id="2.60.40.3510">
    <property type="match status" value="1"/>
</dbReference>
<dbReference type="Gene3D" id="1.20.1070.10">
    <property type="entry name" value="Rhodopsin 7-helix transmembrane proteins"/>
    <property type="match status" value="1"/>
</dbReference>
<dbReference type="Gene3D" id="2.10.25.140">
    <property type="match status" value="1"/>
</dbReference>
<keyword evidence="8 22" id="KW-0812">Transmembrane</keyword>
<dbReference type="InterPro" id="IPR009030">
    <property type="entry name" value="Growth_fac_rcpt_cys_sf"/>
</dbReference>
<dbReference type="Pfam" id="PF01414">
    <property type="entry name" value="DSL"/>
    <property type="match status" value="1"/>
</dbReference>
<keyword evidence="11" id="KW-0106">Calcium</keyword>
<dbReference type="Pfam" id="PF00001">
    <property type="entry name" value="7tm_1"/>
    <property type="match status" value="1"/>
</dbReference>
<feature type="domain" description="EGF-like" evidence="25">
    <location>
        <begin position="255"/>
        <end position="291"/>
    </location>
</feature>
<dbReference type="SMART" id="SM00051">
    <property type="entry name" value="DSL"/>
    <property type="match status" value="1"/>
</dbReference>
<feature type="transmembrane region" description="Helical" evidence="24">
    <location>
        <begin position="1502"/>
        <end position="1523"/>
    </location>
</feature>
<feature type="domain" description="G-protein coupled receptors family 1 profile" evidence="26">
    <location>
        <begin position="1363"/>
        <end position="1612"/>
    </location>
</feature>
<evidence type="ECO:0000256" key="9">
    <source>
        <dbReference type="ARBA" id="ARBA00022729"/>
    </source>
</evidence>
<dbReference type="CDD" id="cd15364">
    <property type="entry name" value="7tmA_GPR132_G2A"/>
    <property type="match status" value="1"/>
</dbReference>
<dbReference type="InterPro" id="IPR017452">
    <property type="entry name" value="GPCR_Rhodpsn_7TM"/>
</dbReference>
<feature type="domain" description="EGF-like" evidence="25">
    <location>
        <begin position="505"/>
        <end position="541"/>
    </location>
</feature>
<keyword evidence="17" id="KW-0675">Receptor</keyword>
<feature type="region of interest" description="Disordered" evidence="23">
    <location>
        <begin position="984"/>
        <end position="1013"/>
    </location>
</feature>
<dbReference type="FunFam" id="2.10.25.10:FF:000143">
    <property type="entry name" value="Protein crumbs 1"/>
    <property type="match status" value="1"/>
</dbReference>
<dbReference type="InterPro" id="IPR018097">
    <property type="entry name" value="EGF_Ca-bd_CS"/>
</dbReference>
<feature type="compositionally biased region" description="Pro residues" evidence="23">
    <location>
        <begin position="1666"/>
        <end position="1675"/>
    </location>
</feature>
<dbReference type="InterPro" id="IPR000152">
    <property type="entry name" value="EGF-type_Asp/Asn_hydroxyl_site"/>
</dbReference>
<feature type="transmembrane region" description="Helical" evidence="24">
    <location>
        <begin position="1347"/>
        <end position="1370"/>
    </location>
</feature>
<dbReference type="PROSITE" id="PS51051">
    <property type="entry name" value="DSL"/>
    <property type="match status" value="1"/>
</dbReference>
<name>A0A6B0RDJ2_9CETA</name>
<feature type="compositionally biased region" description="Basic and acidic residues" evidence="23">
    <location>
        <begin position="984"/>
        <end position="994"/>
    </location>
</feature>
<dbReference type="Pfam" id="PF00008">
    <property type="entry name" value="EGF"/>
    <property type="match status" value="9"/>
</dbReference>
<dbReference type="FunFam" id="2.10.25.10:FF:000117">
    <property type="entry name" value="Delta-like protein"/>
    <property type="match status" value="1"/>
</dbReference>
<dbReference type="GO" id="GO:0007283">
    <property type="term" value="P:spermatogenesis"/>
    <property type="evidence" value="ECO:0007669"/>
    <property type="project" value="UniProtKB-ARBA"/>
</dbReference>
<dbReference type="GO" id="GO:0005112">
    <property type="term" value="F:Notch binding"/>
    <property type="evidence" value="ECO:0007669"/>
    <property type="project" value="InterPro"/>
</dbReference>
<feature type="domain" description="EGF-like" evidence="25">
    <location>
        <begin position="293"/>
        <end position="329"/>
    </location>
</feature>
<evidence type="ECO:0000259" key="26">
    <source>
        <dbReference type="PROSITE" id="PS50262"/>
    </source>
</evidence>
<feature type="transmembrane region" description="Helical" evidence="24">
    <location>
        <begin position="953"/>
        <end position="977"/>
    </location>
</feature>
<dbReference type="Gene3D" id="2.10.25.10">
    <property type="entry name" value="Laminin"/>
    <property type="match status" value="14"/>
</dbReference>
<keyword evidence="9 22" id="KW-0732">Signal</keyword>
<keyword evidence="13 22" id="KW-1133">Transmembrane helix</keyword>
<feature type="disulfide bond" evidence="21">
    <location>
        <begin position="68"/>
        <end position="77"/>
    </location>
</feature>
<dbReference type="InterPro" id="IPR056986">
    <property type="entry name" value="JAG1_1/2_dom"/>
</dbReference>
<dbReference type="GO" id="GO:0005509">
    <property type="term" value="F:calcium ion binding"/>
    <property type="evidence" value="ECO:0007669"/>
    <property type="project" value="InterPro"/>
</dbReference>
<keyword evidence="14" id="KW-0297">G-protein coupled receptor</keyword>
<evidence type="ECO:0000256" key="8">
    <source>
        <dbReference type="ARBA" id="ARBA00022692"/>
    </source>
</evidence>
<evidence type="ECO:0000256" key="24">
    <source>
        <dbReference type="SAM" id="Phobius"/>
    </source>
</evidence>
<evidence type="ECO:0000256" key="15">
    <source>
        <dbReference type="ARBA" id="ARBA00023136"/>
    </source>
</evidence>
<feature type="disulfide bond" evidence="20">
    <location>
        <begin position="205"/>
        <end position="214"/>
    </location>
</feature>
<dbReference type="PRINTS" id="PR02059">
    <property type="entry name" value="JAGGEDFAMILY"/>
</dbReference>
<comment type="similarity">
    <text evidence="3">Belongs to the G-protein coupled receptor 1 family.</text>
</comment>
<feature type="disulfide bond" evidence="20">
    <location>
        <begin position="335"/>
        <end position="345"/>
    </location>
</feature>
<evidence type="ECO:0000256" key="22">
    <source>
        <dbReference type="RuleBase" id="RU280815"/>
    </source>
</evidence>
<keyword evidence="19" id="KW-0807">Transducer</keyword>
<organism evidence="28 29">
    <name type="scientific">Bos mutus</name>
    <name type="common">wild yak</name>
    <dbReference type="NCBI Taxonomy" id="72004"/>
    <lineage>
        <taxon>Eukaryota</taxon>
        <taxon>Metazoa</taxon>
        <taxon>Chordata</taxon>
        <taxon>Craniata</taxon>
        <taxon>Vertebrata</taxon>
        <taxon>Euteleostomi</taxon>
        <taxon>Mammalia</taxon>
        <taxon>Eutheria</taxon>
        <taxon>Laurasiatheria</taxon>
        <taxon>Artiodactyla</taxon>
        <taxon>Ruminantia</taxon>
        <taxon>Pecora</taxon>
        <taxon>Bovidae</taxon>
        <taxon>Bovinae</taxon>
        <taxon>Bos</taxon>
    </lineage>
</organism>
<dbReference type="GO" id="GO:0007219">
    <property type="term" value="P:Notch signaling pathway"/>
    <property type="evidence" value="ECO:0007669"/>
    <property type="project" value="UniProtKB-KW"/>
</dbReference>
<protein>
    <recommendedName>
        <fullName evidence="22">Delta-like protein</fullName>
    </recommendedName>
</protein>
<dbReference type="PANTHER" id="PTHR12916">
    <property type="entry name" value="CYTOCHROME C OXIDASE POLYPEPTIDE VIC-2"/>
    <property type="match status" value="1"/>
</dbReference>
<feature type="disulfide bond" evidence="20">
    <location>
        <begin position="243"/>
        <end position="252"/>
    </location>
</feature>
<evidence type="ECO:0000259" key="25">
    <source>
        <dbReference type="PROSITE" id="PS50026"/>
    </source>
</evidence>
<feature type="domain" description="EGF-like" evidence="25">
    <location>
        <begin position="581"/>
        <end position="617"/>
    </location>
</feature>
<feature type="domain" description="EGF-like" evidence="25">
    <location>
        <begin position="658"/>
        <end position="694"/>
    </location>
</feature>
<dbReference type="FunFam" id="2.10.25.10:FF:000146">
    <property type="entry name" value="Putative neurogenic locus notch"/>
    <property type="match status" value="1"/>
</dbReference>
<dbReference type="InterPro" id="IPR001007">
    <property type="entry name" value="VWF_dom"/>
</dbReference>
<dbReference type="Pfam" id="PF07645">
    <property type="entry name" value="EGF_CA"/>
    <property type="match status" value="1"/>
</dbReference>
<evidence type="ECO:0000256" key="23">
    <source>
        <dbReference type="SAM" id="MobiDB-lite"/>
    </source>
</evidence>
<dbReference type="SUPFAM" id="SSF81321">
    <property type="entry name" value="Family A G protein-coupled receptor-like"/>
    <property type="match status" value="1"/>
</dbReference>
<dbReference type="GO" id="GO:0005886">
    <property type="term" value="C:plasma membrane"/>
    <property type="evidence" value="ECO:0007669"/>
    <property type="project" value="UniProtKB-SubCell"/>
</dbReference>
<dbReference type="Pfam" id="PF07657">
    <property type="entry name" value="MNNL"/>
    <property type="match status" value="1"/>
</dbReference>
<feature type="disulfide bond" evidence="20">
    <location>
        <begin position="646"/>
        <end position="655"/>
    </location>
</feature>
<feature type="disulfide bond" evidence="20">
    <location>
        <begin position="607"/>
        <end position="616"/>
    </location>
</feature>
<dbReference type="FunFam" id="2.10.25.10:FF:000007">
    <property type="entry name" value="Delta-like protein"/>
    <property type="match status" value="1"/>
</dbReference>
<dbReference type="PROSITE" id="PS00022">
    <property type="entry name" value="EGF_1"/>
    <property type="match status" value="15"/>
</dbReference>
<feature type="disulfide bond" evidence="20">
    <location>
        <begin position="356"/>
        <end position="365"/>
    </location>
</feature>
<keyword evidence="15 22" id="KW-0472">Membrane</keyword>
<dbReference type="Pfam" id="PF21700">
    <property type="entry name" value="EGF_DL_JAG"/>
    <property type="match status" value="1"/>
</dbReference>
<feature type="disulfide bond" evidence="20">
    <location>
        <begin position="569"/>
        <end position="578"/>
    </location>
</feature>
<dbReference type="PROSITE" id="PS01187">
    <property type="entry name" value="EGF_CA"/>
    <property type="match status" value="3"/>
</dbReference>